<dbReference type="Proteomes" id="UP001589867">
    <property type="component" value="Unassembled WGS sequence"/>
</dbReference>
<keyword evidence="3" id="KW-1185">Reference proteome</keyword>
<dbReference type="RefSeq" id="WP_377250522.1">
    <property type="nucleotide sequence ID" value="NZ_JBHLUH010000018.1"/>
</dbReference>
<dbReference type="SUPFAM" id="SSF55781">
    <property type="entry name" value="GAF domain-like"/>
    <property type="match status" value="1"/>
</dbReference>
<organism evidence="2 3">
    <name type="scientific">Phytohabitans kaempferiae</name>
    <dbReference type="NCBI Taxonomy" id="1620943"/>
    <lineage>
        <taxon>Bacteria</taxon>
        <taxon>Bacillati</taxon>
        <taxon>Actinomycetota</taxon>
        <taxon>Actinomycetes</taxon>
        <taxon>Micromonosporales</taxon>
        <taxon>Micromonosporaceae</taxon>
    </lineage>
</organism>
<accession>A0ABV6M1U1</accession>
<name>A0ABV6M1U1_9ACTN</name>
<feature type="domain" description="GAF" evidence="1">
    <location>
        <begin position="21"/>
        <end position="173"/>
    </location>
</feature>
<dbReference type="InterPro" id="IPR003018">
    <property type="entry name" value="GAF"/>
</dbReference>
<gene>
    <name evidence="2" type="ORF">ACFFIA_13430</name>
</gene>
<proteinExistence type="predicted"/>
<dbReference type="Gene3D" id="3.30.450.40">
    <property type="match status" value="1"/>
</dbReference>
<dbReference type="Pfam" id="PF13185">
    <property type="entry name" value="GAF_2"/>
    <property type="match status" value="1"/>
</dbReference>
<reference evidence="2 3" key="1">
    <citation type="submission" date="2024-09" db="EMBL/GenBank/DDBJ databases">
        <authorList>
            <person name="Sun Q."/>
            <person name="Mori K."/>
        </authorList>
    </citation>
    <scope>NUCLEOTIDE SEQUENCE [LARGE SCALE GENOMIC DNA]</scope>
    <source>
        <strain evidence="2 3">TBRC 3947</strain>
    </source>
</reference>
<sequence length="270" mass="28786">MRPGTLEIATEVAKVAAAPAGVAERAEALLAPIRRLVPFEAARIYLLDMERRAEHSLVSVGYDDRVRSYQDSPQHIDEIEMLGLHRGGPPMRLRDLPVPPETISGWVDYLRPAGFREGMGVPLTTSDGRYLGILGLNTDNPHHPTDSARDLLGALAPTIANALDPLRSISAAARLVDGAIGGVLLSRDGQTHHLPGLPGHPLLATGSRLLGVAADQLEGMAHTAFLAPYDEDGHDRHVRVTVLACPDLPPAHVTAAVVVASTGDLSRLTR</sequence>
<evidence type="ECO:0000259" key="1">
    <source>
        <dbReference type="SMART" id="SM00065"/>
    </source>
</evidence>
<dbReference type="SMART" id="SM00065">
    <property type="entry name" value="GAF"/>
    <property type="match status" value="1"/>
</dbReference>
<feature type="non-terminal residue" evidence="2">
    <location>
        <position position="270"/>
    </location>
</feature>
<comment type="caution">
    <text evidence="2">The sequence shown here is derived from an EMBL/GenBank/DDBJ whole genome shotgun (WGS) entry which is preliminary data.</text>
</comment>
<protein>
    <submittedName>
        <fullName evidence="2">GAF domain-containing protein</fullName>
    </submittedName>
</protein>
<evidence type="ECO:0000313" key="2">
    <source>
        <dbReference type="EMBL" id="MFC0528665.1"/>
    </source>
</evidence>
<evidence type="ECO:0000313" key="3">
    <source>
        <dbReference type="Proteomes" id="UP001589867"/>
    </source>
</evidence>
<dbReference type="EMBL" id="JBHLUH010000018">
    <property type="protein sequence ID" value="MFC0528665.1"/>
    <property type="molecule type" value="Genomic_DNA"/>
</dbReference>
<dbReference type="InterPro" id="IPR029016">
    <property type="entry name" value="GAF-like_dom_sf"/>
</dbReference>